<evidence type="ECO:0000313" key="8">
    <source>
        <dbReference type="Proteomes" id="UP000196531"/>
    </source>
</evidence>
<protein>
    <recommendedName>
        <fullName evidence="6">FAD dependent oxidoreductase domain-containing protein</fullName>
    </recommendedName>
</protein>
<organism evidence="7 8">
    <name type="scientific">Halobacteriovorax marinus</name>
    <dbReference type="NCBI Taxonomy" id="97084"/>
    <lineage>
        <taxon>Bacteria</taxon>
        <taxon>Pseudomonadati</taxon>
        <taxon>Bdellovibrionota</taxon>
        <taxon>Bacteriovoracia</taxon>
        <taxon>Bacteriovoracales</taxon>
        <taxon>Halobacteriovoraceae</taxon>
        <taxon>Halobacteriovorax</taxon>
    </lineage>
</organism>
<keyword evidence="2" id="KW-0285">Flavoprotein</keyword>
<proteinExistence type="inferred from homology"/>
<evidence type="ECO:0000313" key="7">
    <source>
        <dbReference type="EMBL" id="OUR98894.1"/>
    </source>
</evidence>
<dbReference type="EMBL" id="MAAO01000004">
    <property type="protein sequence ID" value="OUR98894.1"/>
    <property type="molecule type" value="Genomic_DNA"/>
</dbReference>
<dbReference type="Gene3D" id="3.50.50.60">
    <property type="entry name" value="FAD/NAD(P)-binding domain"/>
    <property type="match status" value="1"/>
</dbReference>
<dbReference type="SUPFAM" id="SSF51905">
    <property type="entry name" value="FAD/NAD(P)-binding domain"/>
    <property type="match status" value="1"/>
</dbReference>
<comment type="caution">
    <text evidence="7">The sequence shown here is derived from an EMBL/GenBank/DDBJ whole genome shotgun (WGS) entry which is preliminary data.</text>
</comment>
<dbReference type="AlphaFoldDB" id="A0A1Y5FF93"/>
<dbReference type="Proteomes" id="UP000196531">
    <property type="component" value="Unassembled WGS sequence"/>
</dbReference>
<name>A0A1Y5FF93_9BACT</name>
<gene>
    <name evidence="7" type="ORF">A9Q84_05635</name>
</gene>
<evidence type="ECO:0000256" key="1">
    <source>
        <dbReference type="ARBA" id="ARBA00001974"/>
    </source>
</evidence>
<evidence type="ECO:0000256" key="5">
    <source>
        <dbReference type="ARBA" id="ARBA00037941"/>
    </source>
</evidence>
<evidence type="ECO:0000256" key="4">
    <source>
        <dbReference type="ARBA" id="ARBA00023002"/>
    </source>
</evidence>
<dbReference type="InterPro" id="IPR006076">
    <property type="entry name" value="FAD-dep_OxRdtase"/>
</dbReference>
<keyword evidence="4" id="KW-0560">Oxidoreductase</keyword>
<dbReference type="PANTHER" id="PTHR43104">
    <property type="entry name" value="L-2-HYDROXYGLUTARATE DEHYDROGENASE, MITOCHONDRIAL"/>
    <property type="match status" value="1"/>
</dbReference>
<keyword evidence="3" id="KW-0274">FAD</keyword>
<comment type="cofactor">
    <cofactor evidence="1">
        <name>FAD</name>
        <dbReference type="ChEBI" id="CHEBI:57692"/>
    </cofactor>
</comment>
<accession>A0A1Y5FF93</accession>
<sequence length="370" mass="42456">MLVAYNYKMHIPLVIIGGGVIGLSIAQEIQRKYPKLEIALFEKELYLGEHSTHRNSGVLHAGLYYEKNSLKHLLCIKGNDLWHSENGPFVNNCGKYLVATNQEEIIELERLYDRAKDNGVKEISWCENEDLKPLQQFLNVRKAFFSKKTSILNIPLYLKDLEIKLQSESFYLLKNQKIKKITYKNNIFHLETDLESVTCDHLVNAAGLGAIEIRKMLGLSDLENHYVKGNYLKLKKKYYNKSLIYPVPLPGLKGLGVHTSFGEDGLIRFGPNTEDVQGVDYSQRENLIDQMYPEISKIFKSISKGDLERDFCGIRPKIKLRGKIYNDFWIKSGEDYGLKNYFELCGIESPGLTSAPAIAKYLTELIEFHF</sequence>
<evidence type="ECO:0000259" key="6">
    <source>
        <dbReference type="Pfam" id="PF01266"/>
    </source>
</evidence>
<feature type="domain" description="FAD dependent oxidoreductase" evidence="6">
    <location>
        <begin position="13"/>
        <end position="365"/>
    </location>
</feature>
<reference evidence="8" key="1">
    <citation type="journal article" date="2017" name="Proc. Natl. Acad. Sci. U.S.A.">
        <title>Simulation of Deepwater Horizon oil plume reveals substrate specialization within a complex community of hydrocarbon-degraders.</title>
        <authorList>
            <person name="Hu P."/>
            <person name="Dubinsky E.A."/>
            <person name="Probst A.J."/>
            <person name="Wang J."/>
            <person name="Sieber C.M.K."/>
            <person name="Tom L.M."/>
            <person name="Gardinali P."/>
            <person name="Banfield J.F."/>
            <person name="Atlas R.M."/>
            <person name="Andersen G.L."/>
        </authorList>
    </citation>
    <scope>NUCLEOTIDE SEQUENCE [LARGE SCALE GENOMIC DNA]</scope>
</reference>
<dbReference type="Gene3D" id="3.30.9.10">
    <property type="entry name" value="D-Amino Acid Oxidase, subunit A, domain 2"/>
    <property type="match status" value="1"/>
</dbReference>
<evidence type="ECO:0000256" key="2">
    <source>
        <dbReference type="ARBA" id="ARBA00022630"/>
    </source>
</evidence>
<dbReference type="GO" id="GO:0047545">
    <property type="term" value="F:(S)-2-hydroxyglutarate dehydrogenase activity"/>
    <property type="evidence" value="ECO:0007669"/>
    <property type="project" value="TreeGrafter"/>
</dbReference>
<dbReference type="InterPro" id="IPR036188">
    <property type="entry name" value="FAD/NAD-bd_sf"/>
</dbReference>
<dbReference type="Pfam" id="PF01266">
    <property type="entry name" value="DAO"/>
    <property type="match status" value="1"/>
</dbReference>
<dbReference type="PANTHER" id="PTHR43104:SF4">
    <property type="entry name" value="L-2-HYDROXYGLUTARATE DEHYDROGENASE, MITOCHONDRIAL"/>
    <property type="match status" value="1"/>
</dbReference>
<evidence type="ECO:0000256" key="3">
    <source>
        <dbReference type="ARBA" id="ARBA00022827"/>
    </source>
</evidence>
<comment type="similarity">
    <text evidence="5">Belongs to the L2HGDH family.</text>
</comment>